<evidence type="ECO:0000313" key="3">
    <source>
        <dbReference type="Proteomes" id="UP000238296"/>
    </source>
</evidence>
<dbReference type="AlphaFoldDB" id="A0A2S8BG99"/>
<gene>
    <name evidence="2" type="ORF">C1Y40_04145</name>
</gene>
<evidence type="ECO:0000256" key="1">
    <source>
        <dbReference type="SAM" id="Phobius"/>
    </source>
</evidence>
<accession>A0A2S8BG99</accession>
<protein>
    <submittedName>
        <fullName evidence="2">Uncharacterized protein</fullName>
    </submittedName>
</protein>
<organism evidence="2 3">
    <name type="scientific">Mycobacterium talmoniae</name>
    <dbReference type="NCBI Taxonomy" id="1858794"/>
    <lineage>
        <taxon>Bacteria</taxon>
        <taxon>Bacillati</taxon>
        <taxon>Actinomycetota</taxon>
        <taxon>Actinomycetes</taxon>
        <taxon>Mycobacteriales</taxon>
        <taxon>Mycobacteriaceae</taxon>
        <taxon>Mycobacterium</taxon>
    </lineage>
</organism>
<dbReference type="EMBL" id="PPEA01000601">
    <property type="protein sequence ID" value="PQM45701.1"/>
    <property type="molecule type" value="Genomic_DNA"/>
</dbReference>
<name>A0A2S8BG99_9MYCO</name>
<reference evidence="2 3" key="1">
    <citation type="journal article" date="2017" name="Int. J. Syst. Evol. Microbiol.">
        <title>Mycobacterium talmoniae sp. nov., a slowly growing mycobacterium isolated from human respiratory samples.</title>
        <authorList>
            <person name="Davidson R.M."/>
            <person name="DeGroote M.A."/>
            <person name="Marola J.L."/>
            <person name="Buss S."/>
            <person name="Jones V."/>
            <person name="McNeil M.R."/>
            <person name="Freifeld A.G."/>
            <person name="Elaine Epperson L."/>
            <person name="Hasan N.A."/>
            <person name="Jackson M."/>
            <person name="Iwen P.C."/>
            <person name="Salfinger M."/>
            <person name="Strong M."/>
        </authorList>
    </citation>
    <scope>NUCLEOTIDE SEQUENCE [LARGE SCALE GENOMIC DNA]</scope>
    <source>
        <strain evidence="2 3">ATCC BAA-2683</strain>
    </source>
</reference>
<proteinExistence type="predicted"/>
<keyword evidence="1" id="KW-0472">Membrane</keyword>
<keyword evidence="1" id="KW-1133">Transmembrane helix</keyword>
<keyword evidence="1" id="KW-0812">Transmembrane</keyword>
<comment type="caution">
    <text evidence="2">The sequence shown here is derived from an EMBL/GenBank/DDBJ whole genome shotgun (WGS) entry which is preliminary data.</text>
</comment>
<evidence type="ECO:0000313" key="2">
    <source>
        <dbReference type="EMBL" id="PQM45701.1"/>
    </source>
</evidence>
<feature type="transmembrane region" description="Helical" evidence="1">
    <location>
        <begin position="6"/>
        <end position="29"/>
    </location>
</feature>
<dbReference type="Proteomes" id="UP000238296">
    <property type="component" value="Unassembled WGS sequence"/>
</dbReference>
<sequence length="33" mass="3721">MIVDLFAAAGFVAWHPMAFLAVIGVCDWLEDRR</sequence>